<accession>A0A699VFV8</accession>
<organism evidence="1">
    <name type="scientific">Tanacetum cinerariifolium</name>
    <name type="common">Dalmatian daisy</name>
    <name type="synonym">Chrysanthemum cinerariifolium</name>
    <dbReference type="NCBI Taxonomy" id="118510"/>
    <lineage>
        <taxon>Eukaryota</taxon>
        <taxon>Viridiplantae</taxon>
        <taxon>Streptophyta</taxon>
        <taxon>Embryophyta</taxon>
        <taxon>Tracheophyta</taxon>
        <taxon>Spermatophyta</taxon>
        <taxon>Magnoliopsida</taxon>
        <taxon>eudicotyledons</taxon>
        <taxon>Gunneridae</taxon>
        <taxon>Pentapetalae</taxon>
        <taxon>asterids</taxon>
        <taxon>campanulids</taxon>
        <taxon>Asterales</taxon>
        <taxon>Asteraceae</taxon>
        <taxon>Asteroideae</taxon>
        <taxon>Anthemideae</taxon>
        <taxon>Anthemidinae</taxon>
        <taxon>Tanacetum</taxon>
    </lineage>
</organism>
<name>A0A699VFV8_TANCI</name>
<comment type="caution">
    <text evidence="1">The sequence shown here is derived from an EMBL/GenBank/DDBJ whole genome shotgun (WGS) entry which is preliminary data.</text>
</comment>
<sequence>MCCDDIYLVTPHVFTLEGCDTPVVEKSKLDEVPQGKAVYPTRYRRMIGTLMHLTSSRPDLVFDVCMSA</sequence>
<gene>
    <name evidence="1" type="ORF">Tci_905132</name>
</gene>
<dbReference type="EMBL" id="BKCJ011432247">
    <property type="protein sequence ID" value="GFD33163.1"/>
    <property type="molecule type" value="Genomic_DNA"/>
</dbReference>
<reference evidence="1" key="1">
    <citation type="journal article" date="2019" name="Sci. Rep.">
        <title>Draft genome of Tanacetum cinerariifolium, the natural source of mosquito coil.</title>
        <authorList>
            <person name="Yamashiro T."/>
            <person name="Shiraishi A."/>
            <person name="Satake H."/>
            <person name="Nakayama K."/>
        </authorList>
    </citation>
    <scope>NUCLEOTIDE SEQUENCE</scope>
</reference>
<protein>
    <submittedName>
        <fullName evidence="1">Retrovirus-related Pol polyprotein from transposon TNT 1-94</fullName>
    </submittedName>
</protein>
<feature type="non-terminal residue" evidence="1">
    <location>
        <position position="68"/>
    </location>
</feature>
<proteinExistence type="predicted"/>
<evidence type="ECO:0000313" key="1">
    <source>
        <dbReference type="EMBL" id="GFD33163.1"/>
    </source>
</evidence>
<dbReference type="AlphaFoldDB" id="A0A699VFV8"/>